<comment type="caution">
    <text evidence="10">The sequence shown here is derived from an EMBL/GenBank/DDBJ whole genome shotgun (WGS) entry which is preliminary data.</text>
</comment>
<evidence type="ECO:0000256" key="2">
    <source>
        <dbReference type="ARBA" id="ARBA00023012"/>
    </source>
</evidence>
<dbReference type="GO" id="GO:0005829">
    <property type="term" value="C:cytosol"/>
    <property type="evidence" value="ECO:0007669"/>
    <property type="project" value="TreeGrafter"/>
</dbReference>
<dbReference type="InterPro" id="IPR036388">
    <property type="entry name" value="WH-like_DNA-bd_sf"/>
</dbReference>
<dbReference type="EMBL" id="AMZN01000039">
    <property type="protein sequence ID" value="ELR71480.1"/>
    <property type="molecule type" value="Genomic_DNA"/>
</dbReference>
<feature type="DNA-binding region" description="OmpR/PhoB-type" evidence="7">
    <location>
        <begin position="134"/>
        <end position="228"/>
    </location>
</feature>
<evidence type="ECO:0000259" key="9">
    <source>
        <dbReference type="PROSITE" id="PS51755"/>
    </source>
</evidence>
<dbReference type="OrthoDB" id="9790442at2"/>
<dbReference type="CDD" id="cd17574">
    <property type="entry name" value="REC_OmpR"/>
    <property type="match status" value="1"/>
</dbReference>
<organism evidence="10 11">
    <name type="scientific">Fulvivirga imtechensis AK7</name>
    <dbReference type="NCBI Taxonomy" id="1237149"/>
    <lineage>
        <taxon>Bacteria</taxon>
        <taxon>Pseudomonadati</taxon>
        <taxon>Bacteroidota</taxon>
        <taxon>Cytophagia</taxon>
        <taxon>Cytophagales</taxon>
        <taxon>Fulvivirgaceae</taxon>
        <taxon>Fulvivirga</taxon>
    </lineage>
</organism>
<dbReference type="InterPro" id="IPR016032">
    <property type="entry name" value="Sig_transdc_resp-reg_C-effctor"/>
</dbReference>
<reference evidence="10 11" key="1">
    <citation type="submission" date="2012-12" db="EMBL/GenBank/DDBJ databases">
        <title>Genome assembly of Fulvivirga imtechensis AK7.</title>
        <authorList>
            <person name="Nupur N."/>
            <person name="Khatri I."/>
            <person name="Kumar R."/>
            <person name="Subramanian S."/>
            <person name="Pinnaka A."/>
        </authorList>
    </citation>
    <scope>NUCLEOTIDE SEQUENCE [LARGE SCALE GENOMIC DNA]</scope>
    <source>
        <strain evidence="10 11">AK7</strain>
    </source>
</reference>
<dbReference type="RefSeq" id="WP_009579958.1">
    <property type="nucleotide sequence ID" value="NZ_AMZN01000039.1"/>
</dbReference>
<dbReference type="eggNOG" id="COG0745">
    <property type="taxonomic scope" value="Bacteria"/>
</dbReference>
<feature type="modified residue" description="4-aspartylphosphate" evidence="6">
    <location>
        <position position="57"/>
    </location>
</feature>
<evidence type="ECO:0000256" key="1">
    <source>
        <dbReference type="ARBA" id="ARBA00022553"/>
    </source>
</evidence>
<evidence type="ECO:0000256" key="7">
    <source>
        <dbReference type="PROSITE-ProRule" id="PRU01091"/>
    </source>
</evidence>
<accession>L8JRI8</accession>
<evidence type="ECO:0000256" key="4">
    <source>
        <dbReference type="ARBA" id="ARBA00023125"/>
    </source>
</evidence>
<dbReference type="AlphaFoldDB" id="L8JRI8"/>
<evidence type="ECO:0000256" key="6">
    <source>
        <dbReference type="PROSITE-ProRule" id="PRU00169"/>
    </source>
</evidence>
<dbReference type="PANTHER" id="PTHR48111">
    <property type="entry name" value="REGULATOR OF RPOS"/>
    <property type="match status" value="1"/>
</dbReference>
<dbReference type="FunFam" id="3.40.50.2300:FF:000001">
    <property type="entry name" value="DNA-binding response regulator PhoB"/>
    <property type="match status" value="1"/>
</dbReference>
<dbReference type="Gene3D" id="3.40.50.2300">
    <property type="match status" value="1"/>
</dbReference>
<dbReference type="InterPro" id="IPR039420">
    <property type="entry name" value="WalR-like"/>
</dbReference>
<dbReference type="SMART" id="SM00448">
    <property type="entry name" value="REC"/>
    <property type="match status" value="1"/>
</dbReference>
<dbReference type="PROSITE" id="PS50110">
    <property type="entry name" value="RESPONSE_REGULATORY"/>
    <property type="match status" value="1"/>
</dbReference>
<evidence type="ECO:0000313" key="11">
    <source>
        <dbReference type="Proteomes" id="UP000011135"/>
    </source>
</evidence>
<protein>
    <submittedName>
        <fullName evidence="10">Response regulator DrrA</fullName>
    </submittedName>
</protein>
<evidence type="ECO:0000313" key="10">
    <source>
        <dbReference type="EMBL" id="ELR71480.1"/>
    </source>
</evidence>
<dbReference type="InterPro" id="IPR001867">
    <property type="entry name" value="OmpR/PhoB-type_DNA-bd"/>
</dbReference>
<name>L8JRI8_9BACT</name>
<dbReference type="Pfam" id="PF00486">
    <property type="entry name" value="Trans_reg_C"/>
    <property type="match status" value="1"/>
</dbReference>
<keyword evidence="4 7" id="KW-0238">DNA-binding</keyword>
<keyword evidence="2" id="KW-0902">Two-component regulatory system</keyword>
<feature type="domain" description="OmpR/PhoB-type" evidence="9">
    <location>
        <begin position="134"/>
        <end position="228"/>
    </location>
</feature>
<dbReference type="Gene3D" id="1.10.10.10">
    <property type="entry name" value="Winged helix-like DNA-binding domain superfamily/Winged helix DNA-binding domain"/>
    <property type="match status" value="1"/>
</dbReference>
<dbReference type="PROSITE" id="PS51755">
    <property type="entry name" value="OMPR_PHOB"/>
    <property type="match status" value="1"/>
</dbReference>
<proteinExistence type="predicted"/>
<dbReference type="GO" id="GO:0000156">
    <property type="term" value="F:phosphorelay response regulator activity"/>
    <property type="evidence" value="ECO:0007669"/>
    <property type="project" value="TreeGrafter"/>
</dbReference>
<dbReference type="Pfam" id="PF00072">
    <property type="entry name" value="Response_reg"/>
    <property type="match status" value="1"/>
</dbReference>
<keyword evidence="11" id="KW-1185">Reference proteome</keyword>
<dbReference type="SUPFAM" id="SSF46894">
    <property type="entry name" value="C-terminal effector domain of the bipartite response regulators"/>
    <property type="match status" value="1"/>
</dbReference>
<evidence type="ECO:0000259" key="8">
    <source>
        <dbReference type="PROSITE" id="PS50110"/>
    </source>
</evidence>
<keyword evidence="1 6" id="KW-0597">Phosphoprotein</keyword>
<dbReference type="GO" id="GO:0032993">
    <property type="term" value="C:protein-DNA complex"/>
    <property type="evidence" value="ECO:0007669"/>
    <property type="project" value="TreeGrafter"/>
</dbReference>
<dbReference type="GO" id="GO:0006355">
    <property type="term" value="P:regulation of DNA-templated transcription"/>
    <property type="evidence" value="ECO:0007669"/>
    <property type="project" value="InterPro"/>
</dbReference>
<dbReference type="STRING" id="1237149.C900_02543"/>
<keyword evidence="3" id="KW-0805">Transcription regulation</keyword>
<dbReference type="SUPFAM" id="SSF52172">
    <property type="entry name" value="CheY-like"/>
    <property type="match status" value="1"/>
</dbReference>
<dbReference type="PANTHER" id="PTHR48111:SF40">
    <property type="entry name" value="PHOSPHATE REGULON TRANSCRIPTIONAL REGULATORY PROTEIN PHOB"/>
    <property type="match status" value="1"/>
</dbReference>
<evidence type="ECO:0000256" key="5">
    <source>
        <dbReference type="ARBA" id="ARBA00023163"/>
    </source>
</evidence>
<dbReference type="InterPro" id="IPR011006">
    <property type="entry name" value="CheY-like_superfamily"/>
</dbReference>
<dbReference type="CDD" id="cd00383">
    <property type="entry name" value="trans_reg_C"/>
    <property type="match status" value="1"/>
</dbReference>
<keyword evidence="5" id="KW-0804">Transcription</keyword>
<dbReference type="SMART" id="SM00862">
    <property type="entry name" value="Trans_reg_C"/>
    <property type="match status" value="1"/>
</dbReference>
<dbReference type="GO" id="GO:0000976">
    <property type="term" value="F:transcription cis-regulatory region binding"/>
    <property type="evidence" value="ECO:0007669"/>
    <property type="project" value="TreeGrafter"/>
</dbReference>
<feature type="domain" description="Response regulatory" evidence="8">
    <location>
        <begin position="8"/>
        <end position="124"/>
    </location>
</feature>
<gene>
    <name evidence="10" type="ORF">C900_02543</name>
</gene>
<evidence type="ECO:0000256" key="3">
    <source>
        <dbReference type="ARBA" id="ARBA00023015"/>
    </source>
</evidence>
<sequence length="229" mass="26278">MSREISHKILIIDDDKDILDLLKYNLKKEGYEVMVERKASKSLEVARKFQPDLIILDIMMPEVNGIDVCKMLREIPDFNKTYIFFLTAKSDKGLQSLALGTGGDDYIEKITGLRALMHKVSTVLKKDLVISKRIKKIHLGDLSLERDKNMISYKNRVIILPKDEFELLYFFAQNPKKVITQNSLLNNIWGSDVYIFSKSVDAYIASICQKVGTHLITRTNKGQYKLVTS</sequence>
<dbReference type="InterPro" id="IPR001789">
    <property type="entry name" value="Sig_transdc_resp-reg_receiver"/>
</dbReference>
<dbReference type="Proteomes" id="UP000011135">
    <property type="component" value="Unassembled WGS sequence"/>
</dbReference>